<dbReference type="AlphaFoldDB" id="A0A699YI99"/>
<proteinExistence type="predicted"/>
<comment type="caution">
    <text evidence="1">The sequence shown here is derived from an EMBL/GenBank/DDBJ whole genome shotgun (WGS) entry which is preliminary data.</text>
</comment>
<dbReference type="PANTHER" id="PTHR13063">
    <property type="entry name" value="ENOS INTERACTING PROTEIN"/>
    <property type="match status" value="1"/>
</dbReference>
<dbReference type="GO" id="GO:0005634">
    <property type="term" value="C:nucleus"/>
    <property type="evidence" value="ECO:0007669"/>
    <property type="project" value="TreeGrafter"/>
</dbReference>
<dbReference type="EMBL" id="BLLF01000196">
    <property type="protein sequence ID" value="GFH08945.1"/>
    <property type="molecule type" value="Genomic_DNA"/>
</dbReference>
<organism evidence="1 2">
    <name type="scientific">Haematococcus lacustris</name>
    <name type="common">Green alga</name>
    <name type="synonym">Haematococcus pluvialis</name>
    <dbReference type="NCBI Taxonomy" id="44745"/>
    <lineage>
        <taxon>Eukaryota</taxon>
        <taxon>Viridiplantae</taxon>
        <taxon>Chlorophyta</taxon>
        <taxon>core chlorophytes</taxon>
        <taxon>Chlorophyceae</taxon>
        <taxon>CS clade</taxon>
        <taxon>Chlamydomonadales</taxon>
        <taxon>Haematococcaceae</taxon>
        <taxon>Haematococcus</taxon>
    </lineage>
</organism>
<accession>A0A699YI99</accession>
<protein>
    <submittedName>
        <fullName evidence="1">Zf-NOSIP domain-containing protein</fullName>
    </submittedName>
</protein>
<evidence type="ECO:0000313" key="1">
    <source>
        <dbReference type="EMBL" id="GFH08945.1"/>
    </source>
</evidence>
<dbReference type="GO" id="GO:0061630">
    <property type="term" value="F:ubiquitin protein ligase activity"/>
    <property type="evidence" value="ECO:0007669"/>
    <property type="project" value="InterPro"/>
</dbReference>
<dbReference type="Proteomes" id="UP000485058">
    <property type="component" value="Unassembled WGS sequence"/>
</dbReference>
<keyword evidence="2" id="KW-1185">Reference proteome</keyword>
<evidence type="ECO:0000313" key="2">
    <source>
        <dbReference type="Proteomes" id="UP000485058"/>
    </source>
</evidence>
<gene>
    <name evidence="1" type="ORF">HaLaN_03993</name>
</gene>
<name>A0A699YI99_HAELA</name>
<dbReference type="PANTHER" id="PTHR13063:SF10">
    <property type="entry name" value="NITRIC OXIDE SYNTHASE-INTERACTING PROTEIN"/>
    <property type="match status" value="1"/>
</dbReference>
<reference evidence="1 2" key="1">
    <citation type="submission" date="2020-02" db="EMBL/GenBank/DDBJ databases">
        <title>Draft genome sequence of Haematococcus lacustris strain NIES-144.</title>
        <authorList>
            <person name="Morimoto D."/>
            <person name="Nakagawa S."/>
            <person name="Yoshida T."/>
            <person name="Sawayama S."/>
        </authorList>
    </citation>
    <scope>NUCLEOTIDE SEQUENCE [LARGE SCALE GENOMIC DNA]</scope>
    <source>
        <strain evidence="1 2">NIES-144</strain>
    </source>
</reference>
<sequence>AFWMPGSVPDAEVVVEKPSNDTLCPACNKPLKLKDLVPVRFTKVPGDKEGRHMDPVTKDIFTAATKLVALKPTGDVVALDTWTKVLRPEGEFKGHQLTDKDVIELKTGGTGFCARDGDKVVSEKHFALGPGSGRQDLRGQHRSARSLGGLVFMN</sequence>
<feature type="non-terminal residue" evidence="1">
    <location>
        <position position="1"/>
    </location>
</feature>
<dbReference type="InterPro" id="IPR016818">
    <property type="entry name" value="NOSIP"/>
</dbReference>